<accession>A0A4D9DC78</accession>
<evidence type="ECO:0000256" key="1">
    <source>
        <dbReference type="ARBA" id="ARBA00008045"/>
    </source>
</evidence>
<dbReference type="Gene3D" id="1.10.287.370">
    <property type="match status" value="1"/>
</dbReference>
<dbReference type="InterPro" id="IPR011990">
    <property type="entry name" value="TPR-like_helical_dom_sf"/>
</dbReference>
<organism evidence="5 6">
    <name type="scientific">Nannochloropsis salina CCMP1776</name>
    <dbReference type="NCBI Taxonomy" id="1027361"/>
    <lineage>
        <taxon>Eukaryota</taxon>
        <taxon>Sar</taxon>
        <taxon>Stramenopiles</taxon>
        <taxon>Ochrophyta</taxon>
        <taxon>Eustigmatophyceae</taxon>
        <taxon>Eustigmatales</taxon>
        <taxon>Monodopsidaceae</taxon>
        <taxon>Microchloropsis</taxon>
        <taxon>Microchloropsis salina</taxon>
    </lineage>
</organism>
<reference evidence="5 6" key="1">
    <citation type="submission" date="2019-01" db="EMBL/GenBank/DDBJ databases">
        <title>Nuclear Genome Assembly of the Microalgal Biofuel strain Nannochloropsis salina CCMP1776.</title>
        <authorList>
            <person name="Hovde B."/>
        </authorList>
    </citation>
    <scope>NUCLEOTIDE SEQUENCE [LARGE SCALE GENOMIC DNA]</scope>
    <source>
        <strain evidence="5 6">CCMP1776</strain>
    </source>
</reference>
<dbReference type="Gene3D" id="1.25.40.10">
    <property type="entry name" value="Tetratricopeptide repeat domain"/>
    <property type="match status" value="1"/>
</dbReference>
<dbReference type="OrthoDB" id="2423701at2759"/>
<dbReference type="InterPro" id="IPR002777">
    <property type="entry name" value="PFD_beta-like"/>
</dbReference>
<dbReference type="PANTHER" id="PTHR22904">
    <property type="entry name" value="TPR REPEAT CONTAINING PROTEIN"/>
    <property type="match status" value="1"/>
</dbReference>
<evidence type="ECO:0000256" key="4">
    <source>
        <dbReference type="PROSITE-ProRule" id="PRU00339"/>
    </source>
</evidence>
<dbReference type="PROSITE" id="PS50005">
    <property type="entry name" value="TPR"/>
    <property type="match status" value="1"/>
</dbReference>
<evidence type="ECO:0000256" key="2">
    <source>
        <dbReference type="ARBA" id="ARBA00022737"/>
    </source>
</evidence>
<dbReference type="GO" id="GO:0006457">
    <property type="term" value="P:protein folding"/>
    <property type="evidence" value="ECO:0007669"/>
    <property type="project" value="InterPro"/>
</dbReference>
<proteinExistence type="inferred from homology"/>
<dbReference type="PANTHER" id="PTHR22904:SF523">
    <property type="entry name" value="STRESS-INDUCED-PHOSPHOPROTEIN 1"/>
    <property type="match status" value="1"/>
</dbReference>
<dbReference type="GO" id="GO:0051082">
    <property type="term" value="F:unfolded protein binding"/>
    <property type="evidence" value="ECO:0007669"/>
    <property type="project" value="InterPro"/>
</dbReference>
<dbReference type="EMBL" id="SDOX01000006">
    <property type="protein sequence ID" value="TFJ87095.1"/>
    <property type="molecule type" value="Genomic_DNA"/>
</dbReference>
<evidence type="ECO:0000313" key="6">
    <source>
        <dbReference type="Proteomes" id="UP000355283"/>
    </source>
</evidence>
<keyword evidence="2" id="KW-0677">Repeat</keyword>
<evidence type="ECO:0000313" key="5">
    <source>
        <dbReference type="EMBL" id="TFJ87095.1"/>
    </source>
</evidence>
<sequence>MSDETVETGSKEEEGVVPENVAAAQEKKELGNTAFAAKQYDEAIAKYSEAIELDPESHVYYSNRSACHWAKREWALAAADAKTCIEKDPAFLKGYYRLTLAQMEQEDFDGALATIKACLKRQPDNAEMRKQLQLVNAKKKAAEFVRNADSTGAAGRGMSGEELAEIQEQYIAANKELKEVRAKGVAATGEKRRTELTLAELSKVGDDTRLFRSVGKAFMLAARPELLNELKERVTEAEKRATSMEARHAYLEARLSSHEAILKEAAKAGRASA</sequence>
<dbReference type="GO" id="GO:0051879">
    <property type="term" value="F:Hsp90 protein binding"/>
    <property type="evidence" value="ECO:0007669"/>
    <property type="project" value="TreeGrafter"/>
</dbReference>
<dbReference type="SUPFAM" id="SSF46579">
    <property type="entry name" value="Prefoldin"/>
    <property type="match status" value="1"/>
</dbReference>
<dbReference type="SMART" id="SM00028">
    <property type="entry name" value="TPR"/>
    <property type="match status" value="3"/>
</dbReference>
<dbReference type="AlphaFoldDB" id="A0A4D9DC78"/>
<dbReference type="GO" id="GO:0016272">
    <property type="term" value="C:prefoldin complex"/>
    <property type="evidence" value="ECO:0007669"/>
    <property type="project" value="InterPro"/>
</dbReference>
<dbReference type="Proteomes" id="UP000355283">
    <property type="component" value="Unassembled WGS sequence"/>
</dbReference>
<dbReference type="Pfam" id="PF01920">
    <property type="entry name" value="Prefoldin_2"/>
    <property type="match status" value="1"/>
</dbReference>
<comment type="similarity">
    <text evidence="1">Belongs to the prefoldin subunit beta family.</text>
</comment>
<dbReference type="Pfam" id="PF13414">
    <property type="entry name" value="TPR_11"/>
    <property type="match status" value="1"/>
</dbReference>
<keyword evidence="6" id="KW-1185">Reference proteome</keyword>
<dbReference type="SUPFAM" id="SSF48452">
    <property type="entry name" value="TPR-like"/>
    <property type="match status" value="1"/>
</dbReference>
<dbReference type="InterPro" id="IPR019734">
    <property type="entry name" value="TPR_rpt"/>
</dbReference>
<feature type="repeat" description="TPR" evidence="4">
    <location>
        <begin position="24"/>
        <end position="57"/>
    </location>
</feature>
<protein>
    <submittedName>
        <fullName evidence="5">Uncharacterized protein</fullName>
    </submittedName>
</protein>
<name>A0A4D9DC78_9STRA</name>
<gene>
    <name evidence="5" type="ORF">NSK_001429</name>
</gene>
<keyword evidence="3 4" id="KW-0802">TPR repeat</keyword>
<dbReference type="InterPro" id="IPR009053">
    <property type="entry name" value="Prefoldin"/>
</dbReference>
<evidence type="ECO:0000256" key="3">
    <source>
        <dbReference type="ARBA" id="ARBA00022803"/>
    </source>
</evidence>
<comment type="caution">
    <text evidence="5">The sequence shown here is derived from an EMBL/GenBank/DDBJ whole genome shotgun (WGS) entry which is preliminary data.</text>
</comment>